<evidence type="ECO:0000259" key="2">
    <source>
        <dbReference type="Pfam" id="PF21167"/>
    </source>
</evidence>
<reference evidence="4" key="4">
    <citation type="submission" date="2023-12" db="EMBL/GenBank/DDBJ databases">
        <authorList>
            <person name="Sun Q."/>
            <person name="Inoue M."/>
        </authorList>
    </citation>
    <scope>NUCLEOTIDE SEQUENCE</scope>
    <source>
        <strain evidence="4">JCM 10667</strain>
    </source>
</reference>
<dbReference type="InterPro" id="IPR049283">
    <property type="entry name" value="DUF6851"/>
</dbReference>
<accession>A0A7W7ID07</accession>
<evidence type="ECO:0000313" key="6">
    <source>
        <dbReference type="Proteomes" id="UP000549343"/>
    </source>
</evidence>
<dbReference type="Proteomes" id="UP001501427">
    <property type="component" value="Unassembled WGS sequence"/>
</dbReference>
<dbReference type="PANTHER" id="PTHR34599:SF2">
    <property type="entry name" value="TRAF-TYPE DOMAIN-CONTAINING PROTEIN"/>
    <property type="match status" value="1"/>
</dbReference>
<feature type="domain" description="Vanadium-dependent haloperoxidase NapH1-like second helical-bundle" evidence="3">
    <location>
        <begin position="326"/>
        <end position="502"/>
    </location>
</feature>
<dbReference type="InterPro" id="IPR016119">
    <property type="entry name" value="Br/Cl_peroxidase_C"/>
</dbReference>
<evidence type="ECO:0000313" key="7">
    <source>
        <dbReference type="Proteomes" id="UP001501427"/>
    </source>
</evidence>
<dbReference type="InterPro" id="IPR052559">
    <property type="entry name" value="V-haloperoxidase"/>
</dbReference>
<dbReference type="RefSeq" id="WP_221480676.1">
    <property type="nucleotide sequence ID" value="NZ_BAAAHD010000025.1"/>
</dbReference>
<proteinExistence type="predicted"/>
<reference evidence="4" key="1">
    <citation type="journal article" date="2014" name="Int. J. Syst. Evol. Microbiol.">
        <title>Complete genome of a new Firmicutes species belonging to the dominant human colonic microbiota ('Ruminococcus bicirculans') reveals two chromosomes and a selective capacity to utilize plant glucans.</title>
        <authorList>
            <consortium name="NISC Comparative Sequencing Program"/>
            <person name="Wegmann U."/>
            <person name="Louis P."/>
            <person name="Goesmann A."/>
            <person name="Henrissat B."/>
            <person name="Duncan S.H."/>
            <person name="Flint H.J."/>
        </authorList>
    </citation>
    <scope>NUCLEOTIDE SEQUENCE</scope>
    <source>
        <strain evidence="4">JCM 10667</strain>
    </source>
</reference>
<gene>
    <name evidence="5" type="ORF">F4557_003169</name>
    <name evidence="4" type="ORF">GCM10009546_29970</name>
</gene>
<organism evidence="5 6">
    <name type="scientific">Actinomadura livida</name>
    <dbReference type="NCBI Taxonomy" id="79909"/>
    <lineage>
        <taxon>Bacteria</taxon>
        <taxon>Bacillati</taxon>
        <taxon>Actinomycetota</taxon>
        <taxon>Actinomycetes</taxon>
        <taxon>Streptosporangiales</taxon>
        <taxon>Thermomonosporaceae</taxon>
        <taxon>Actinomadura</taxon>
    </lineage>
</organism>
<protein>
    <recommendedName>
        <fullName evidence="8">Vanadium-dependent haloperoxidase</fullName>
    </recommendedName>
</protein>
<keyword evidence="7" id="KW-1185">Reference proteome</keyword>
<feature type="domain" description="DUF6851" evidence="2">
    <location>
        <begin position="76"/>
        <end position="215"/>
    </location>
</feature>
<dbReference type="GO" id="GO:0004601">
    <property type="term" value="F:peroxidase activity"/>
    <property type="evidence" value="ECO:0007669"/>
    <property type="project" value="InterPro"/>
</dbReference>
<dbReference type="AlphaFoldDB" id="A0A7W7ID07"/>
<dbReference type="Pfam" id="PF22778">
    <property type="entry name" value="VCPO_2nd"/>
    <property type="match status" value="1"/>
</dbReference>
<evidence type="ECO:0000313" key="4">
    <source>
        <dbReference type="EMBL" id="GAA0565720.1"/>
    </source>
</evidence>
<dbReference type="Pfam" id="PF21167">
    <property type="entry name" value="DUF6851"/>
    <property type="match status" value="1"/>
</dbReference>
<dbReference type="SUPFAM" id="SSF48317">
    <property type="entry name" value="Acid phosphatase/Vanadium-dependent haloperoxidase"/>
    <property type="match status" value="1"/>
</dbReference>
<dbReference type="InterPro" id="IPR055161">
    <property type="entry name" value="NapH1-like_2nd"/>
</dbReference>
<dbReference type="Gene3D" id="1.10.606.10">
    <property type="entry name" value="Vanadium-containing Chloroperoxidase, domain 2"/>
    <property type="match status" value="1"/>
</dbReference>
<reference evidence="7" key="2">
    <citation type="journal article" date="2019" name="Int. J. Syst. Evol. Microbiol.">
        <title>The Global Catalogue of Microorganisms (GCM) 10K type strain sequencing project: providing services to taxonomists for standard genome sequencing and annotation.</title>
        <authorList>
            <consortium name="The Broad Institute Genomics Platform"/>
            <consortium name="The Broad Institute Genome Sequencing Center for Infectious Disease"/>
            <person name="Wu L."/>
            <person name="Ma J."/>
        </authorList>
    </citation>
    <scope>NUCLEOTIDE SEQUENCE [LARGE SCALE GENOMIC DNA]</scope>
    <source>
        <strain evidence="7">JCM 10667</strain>
    </source>
</reference>
<evidence type="ECO:0000259" key="3">
    <source>
        <dbReference type="Pfam" id="PF22778"/>
    </source>
</evidence>
<dbReference type="PANTHER" id="PTHR34599">
    <property type="entry name" value="PEROXIDASE-RELATED"/>
    <property type="match status" value="1"/>
</dbReference>
<name>A0A7W7ID07_9ACTN</name>
<sequence length="502" mass="55538">MTTSDQSLASAEEHAAVDEAAEPAPAPEPAPPQFEYDFDNGNFIKDLITTNADGRFPSEDAIGPTDAPLYIWITHMFMMSWFDALAPYHPTAVGICSRIERRPASESATNRNKNIAGLYAGYRVLQTVYPERALVMGQALALFGLDPDDESEDPATPVGIGNIAGKAVIRARAKDGMNHLGDMGRTYHGEPFEDYTGYEPVNTPRKLADPSRWQPAIHRHRRRVGDGPGDKGIFVAQQFITPQVRLVKPFTYDDPGRFELAPPDHSDHTDAERYKRSVDEILAASAGLTDEQKVKAEFFDHTGAAITLAPRAAALAHDLDLDGWAQLFMTTSLARFDDMIAAWHQIHRYDSVRPFSAVRHVYGDAKVTGWGGPGVGTVDDLPAREWTGYLPPGDHPEYPAGFATICAAQAQAARRFLGDDVLDWTWPYEAGSALTEPGTVPAEDLQLHYATWTDYERDYADSRVWAGVHFKETVERSLPFGAQFGDRAHEFVQRHINGEVED</sequence>
<dbReference type="EMBL" id="BAAAHD010000025">
    <property type="protein sequence ID" value="GAA0565720.1"/>
    <property type="molecule type" value="Genomic_DNA"/>
</dbReference>
<dbReference type="Proteomes" id="UP000549343">
    <property type="component" value="Unassembled WGS sequence"/>
</dbReference>
<reference evidence="5 6" key="3">
    <citation type="submission" date="2020-08" db="EMBL/GenBank/DDBJ databases">
        <title>Sequencing the genomes of 1000 actinobacteria strains.</title>
        <authorList>
            <person name="Klenk H.-P."/>
        </authorList>
    </citation>
    <scope>NUCLEOTIDE SEQUENCE [LARGE SCALE GENOMIC DNA]</scope>
    <source>
        <strain evidence="5 6">DSM 44772</strain>
    </source>
</reference>
<evidence type="ECO:0008006" key="8">
    <source>
        <dbReference type="Google" id="ProtNLM"/>
    </source>
</evidence>
<dbReference type="EMBL" id="JACHMV010000001">
    <property type="protein sequence ID" value="MBB4774751.1"/>
    <property type="molecule type" value="Genomic_DNA"/>
</dbReference>
<evidence type="ECO:0000256" key="1">
    <source>
        <dbReference type="SAM" id="MobiDB-lite"/>
    </source>
</evidence>
<dbReference type="InterPro" id="IPR036938">
    <property type="entry name" value="PAP2/HPO_sf"/>
</dbReference>
<comment type="caution">
    <text evidence="5">The sequence shown here is derived from an EMBL/GenBank/DDBJ whole genome shotgun (WGS) entry which is preliminary data.</text>
</comment>
<feature type="region of interest" description="Disordered" evidence="1">
    <location>
        <begin position="1"/>
        <end position="35"/>
    </location>
</feature>
<evidence type="ECO:0000313" key="5">
    <source>
        <dbReference type="EMBL" id="MBB4774751.1"/>
    </source>
</evidence>